<proteinExistence type="inferred from homology"/>
<evidence type="ECO:0000313" key="12">
    <source>
        <dbReference type="EMBL" id="MCM8556454.1"/>
    </source>
</evidence>
<keyword evidence="8" id="KW-1133">Transmembrane helix</keyword>
<organism evidence="12 13">
    <name type="scientific">Sphingomicrobium sediminis</name>
    <dbReference type="NCBI Taxonomy" id="2950949"/>
    <lineage>
        <taxon>Bacteria</taxon>
        <taxon>Pseudomonadati</taxon>
        <taxon>Pseudomonadota</taxon>
        <taxon>Alphaproteobacteria</taxon>
        <taxon>Sphingomonadales</taxon>
        <taxon>Sphingomonadaceae</taxon>
        <taxon>Sphingomicrobium</taxon>
    </lineage>
</organism>
<comment type="subcellular location">
    <subcellularLocation>
        <location evidence="1">Cell inner membrane</location>
        <topology evidence="1">Single-pass membrane protein</topology>
        <orientation evidence="1">Periplasmic side</orientation>
    </subcellularLocation>
</comment>
<comment type="similarity">
    <text evidence="2">Belongs to the TonB family.</text>
</comment>
<dbReference type="GO" id="GO:0055085">
    <property type="term" value="P:transmembrane transport"/>
    <property type="evidence" value="ECO:0007669"/>
    <property type="project" value="InterPro"/>
</dbReference>
<evidence type="ECO:0000256" key="4">
    <source>
        <dbReference type="ARBA" id="ARBA00022475"/>
    </source>
</evidence>
<keyword evidence="4" id="KW-1003">Cell membrane</keyword>
<dbReference type="InterPro" id="IPR051045">
    <property type="entry name" value="TonB-dependent_transducer"/>
</dbReference>
<gene>
    <name evidence="12" type="ORF">NDO55_01300</name>
</gene>
<evidence type="ECO:0000256" key="1">
    <source>
        <dbReference type="ARBA" id="ARBA00004383"/>
    </source>
</evidence>
<evidence type="ECO:0000313" key="13">
    <source>
        <dbReference type="Proteomes" id="UP001155128"/>
    </source>
</evidence>
<dbReference type="EMBL" id="JAMSHT010000001">
    <property type="protein sequence ID" value="MCM8556454.1"/>
    <property type="molecule type" value="Genomic_DNA"/>
</dbReference>
<dbReference type="InterPro" id="IPR037682">
    <property type="entry name" value="TonB_C"/>
</dbReference>
<feature type="compositionally biased region" description="Pro residues" evidence="10">
    <location>
        <begin position="57"/>
        <end position="129"/>
    </location>
</feature>
<feature type="compositionally biased region" description="Basic and acidic residues" evidence="10">
    <location>
        <begin position="146"/>
        <end position="158"/>
    </location>
</feature>
<evidence type="ECO:0000256" key="10">
    <source>
        <dbReference type="SAM" id="MobiDB-lite"/>
    </source>
</evidence>
<dbReference type="NCBIfam" id="TIGR01352">
    <property type="entry name" value="tonB_Cterm"/>
    <property type="match status" value="1"/>
</dbReference>
<comment type="caution">
    <text evidence="12">The sequence shown here is derived from an EMBL/GenBank/DDBJ whole genome shotgun (WGS) entry which is preliminary data.</text>
</comment>
<keyword evidence="6" id="KW-0812">Transmembrane</keyword>
<protein>
    <submittedName>
        <fullName evidence="12">Energy transducer TonB</fullName>
    </submittedName>
</protein>
<evidence type="ECO:0000256" key="7">
    <source>
        <dbReference type="ARBA" id="ARBA00022927"/>
    </source>
</evidence>
<reference evidence="12" key="1">
    <citation type="submission" date="2022-06" db="EMBL/GenBank/DDBJ databases">
        <title>Sphingomicrobium sedimins sp. nov., a marine bacterium isolated from tidal flat.</title>
        <authorList>
            <person name="Kim C.-H."/>
            <person name="Yoo Y."/>
            <person name="Kim J.-J."/>
        </authorList>
    </citation>
    <scope>NUCLEOTIDE SEQUENCE</scope>
    <source>
        <strain evidence="12">GRR-S6-50</strain>
    </source>
</reference>
<sequence>MAYASKREMSSNKTGPLIVVALLHIVLGYALVSGLAIRVVESVREDISTFDVEEEPPPPPEEPPPPPPEQPQTQVPPPVVAPPPIVRTNTTPPPIASQPTAPPPSVTPTAPTAPPAPPAPPPPPPPPRIEPAAPRGDVRTLFSDSDYPRRALRNGEEGTARARLTIGTNGRVSGCTITQSTGSSQLDRATCDVLERRARFQAATDSTGATVQGTYDTPPITWRIQGR</sequence>
<feature type="domain" description="TonB C-terminal" evidence="11">
    <location>
        <begin position="132"/>
        <end position="227"/>
    </location>
</feature>
<keyword evidence="7" id="KW-0653">Protein transport</keyword>
<dbReference type="PANTHER" id="PTHR33446:SF2">
    <property type="entry name" value="PROTEIN TONB"/>
    <property type="match status" value="1"/>
</dbReference>
<evidence type="ECO:0000256" key="5">
    <source>
        <dbReference type="ARBA" id="ARBA00022519"/>
    </source>
</evidence>
<keyword evidence="3" id="KW-0813">Transport</keyword>
<dbReference type="PANTHER" id="PTHR33446">
    <property type="entry name" value="PROTEIN TONB-RELATED"/>
    <property type="match status" value="1"/>
</dbReference>
<name>A0A9X2EJF5_9SPHN</name>
<dbReference type="SUPFAM" id="SSF74653">
    <property type="entry name" value="TolA/TonB C-terminal domain"/>
    <property type="match status" value="1"/>
</dbReference>
<dbReference type="InterPro" id="IPR006260">
    <property type="entry name" value="TonB/TolA_C"/>
</dbReference>
<dbReference type="GO" id="GO:0098797">
    <property type="term" value="C:plasma membrane protein complex"/>
    <property type="evidence" value="ECO:0007669"/>
    <property type="project" value="TreeGrafter"/>
</dbReference>
<evidence type="ECO:0000256" key="3">
    <source>
        <dbReference type="ARBA" id="ARBA00022448"/>
    </source>
</evidence>
<evidence type="ECO:0000256" key="9">
    <source>
        <dbReference type="ARBA" id="ARBA00023136"/>
    </source>
</evidence>
<accession>A0A9X2EJF5</accession>
<evidence type="ECO:0000256" key="8">
    <source>
        <dbReference type="ARBA" id="ARBA00022989"/>
    </source>
</evidence>
<keyword evidence="5" id="KW-0997">Cell inner membrane</keyword>
<keyword evidence="9" id="KW-0472">Membrane</keyword>
<dbReference type="Pfam" id="PF03544">
    <property type="entry name" value="TonB_C"/>
    <property type="match status" value="1"/>
</dbReference>
<evidence type="ECO:0000259" key="11">
    <source>
        <dbReference type="PROSITE" id="PS52015"/>
    </source>
</evidence>
<keyword evidence="13" id="KW-1185">Reference proteome</keyword>
<evidence type="ECO:0000256" key="2">
    <source>
        <dbReference type="ARBA" id="ARBA00006555"/>
    </source>
</evidence>
<dbReference type="Proteomes" id="UP001155128">
    <property type="component" value="Unassembled WGS sequence"/>
</dbReference>
<dbReference type="GO" id="GO:0031992">
    <property type="term" value="F:energy transducer activity"/>
    <property type="evidence" value="ECO:0007669"/>
    <property type="project" value="TreeGrafter"/>
</dbReference>
<evidence type="ECO:0000256" key="6">
    <source>
        <dbReference type="ARBA" id="ARBA00022692"/>
    </source>
</evidence>
<feature type="region of interest" description="Disordered" evidence="10">
    <location>
        <begin position="48"/>
        <end position="158"/>
    </location>
</feature>
<dbReference type="AlphaFoldDB" id="A0A9X2EJF5"/>
<dbReference type="GO" id="GO:0015031">
    <property type="term" value="P:protein transport"/>
    <property type="evidence" value="ECO:0007669"/>
    <property type="project" value="UniProtKB-KW"/>
</dbReference>
<dbReference type="RefSeq" id="WP_252111670.1">
    <property type="nucleotide sequence ID" value="NZ_JAMSHT010000001.1"/>
</dbReference>
<dbReference type="PROSITE" id="PS52015">
    <property type="entry name" value="TONB_CTD"/>
    <property type="match status" value="1"/>
</dbReference>
<dbReference type="Gene3D" id="3.30.1150.10">
    <property type="match status" value="1"/>
</dbReference>